<dbReference type="EMBL" id="JACGCM010000811">
    <property type="protein sequence ID" value="KAF6166165.1"/>
    <property type="molecule type" value="Genomic_DNA"/>
</dbReference>
<keyword evidence="9" id="KW-0131">Cell cycle</keyword>
<evidence type="ECO:0000256" key="1">
    <source>
        <dbReference type="ARBA" id="ARBA00004370"/>
    </source>
</evidence>
<evidence type="ECO:0000256" key="6">
    <source>
        <dbReference type="ARBA" id="ARBA00022618"/>
    </source>
</evidence>
<evidence type="ECO:0000256" key="7">
    <source>
        <dbReference type="ARBA" id="ARBA00023121"/>
    </source>
</evidence>
<reference evidence="13 14" key="1">
    <citation type="journal article" date="2020" name="IScience">
        <title>Genome Sequencing of the Endangered Kingdonia uniflora (Circaeasteraceae, Ranunculales) Reveals Potential Mechanisms of Evolutionary Specialization.</title>
        <authorList>
            <person name="Sun Y."/>
            <person name="Deng T."/>
            <person name="Zhang A."/>
            <person name="Moore M.J."/>
            <person name="Landis J.B."/>
            <person name="Lin N."/>
            <person name="Zhang H."/>
            <person name="Zhang X."/>
            <person name="Huang J."/>
            <person name="Zhang X."/>
            <person name="Sun H."/>
            <person name="Wang H."/>
        </authorList>
    </citation>
    <scope>NUCLEOTIDE SEQUENCE [LARGE SCALE GENOMIC DNA]</scope>
    <source>
        <strain evidence="13">TB1705</strain>
        <tissue evidence="13">Leaf</tissue>
    </source>
</reference>
<feature type="region of interest" description="Disordered" evidence="10">
    <location>
        <begin position="96"/>
        <end position="235"/>
    </location>
</feature>
<gene>
    <name evidence="13" type="ORF">GIB67_023875</name>
</gene>
<dbReference type="InterPro" id="IPR044834">
    <property type="entry name" value="PATL"/>
</dbReference>
<keyword evidence="8" id="KW-0472">Membrane</keyword>
<dbReference type="PANTHER" id="PTHR45932:SF2">
    <property type="entry name" value="PATELLIN-4"/>
    <property type="match status" value="1"/>
</dbReference>
<dbReference type="SUPFAM" id="SSF46938">
    <property type="entry name" value="CRAL/TRIO N-terminal domain"/>
    <property type="match status" value="1"/>
</dbReference>
<organism evidence="13 14">
    <name type="scientific">Kingdonia uniflora</name>
    <dbReference type="NCBI Taxonomy" id="39325"/>
    <lineage>
        <taxon>Eukaryota</taxon>
        <taxon>Viridiplantae</taxon>
        <taxon>Streptophyta</taxon>
        <taxon>Embryophyta</taxon>
        <taxon>Tracheophyta</taxon>
        <taxon>Spermatophyta</taxon>
        <taxon>Magnoliopsida</taxon>
        <taxon>Ranunculales</taxon>
        <taxon>Circaeasteraceae</taxon>
        <taxon>Kingdonia</taxon>
    </lineage>
</organism>
<feature type="domain" description="GOLD" evidence="12">
    <location>
        <begin position="480"/>
        <end position="590"/>
    </location>
</feature>
<evidence type="ECO:0008006" key="15">
    <source>
        <dbReference type="Google" id="ProtNLM"/>
    </source>
</evidence>
<dbReference type="InterPro" id="IPR036273">
    <property type="entry name" value="CRAL/TRIO_N_dom_sf"/>
</dbReference>
<dbReference type="GO" id="GO:0005737">
    <property type="term" value="C:cytoplasm"/>
    <property type="evidence" value="ECO:0007669"/>
    <property type="project" value="UniProtKB-SubCell"/>
</dbReference>
<dbReference type="Gene3D" id="2.60.120.680">
    <property type="entry name" value="GOLD domain"/>
    <property type="match status" value="1"/>
</dbReference>
<dbReference type="GO" id="GO:0016020">
    <property type="term" value="C:membrane"/>
    <property type="evidence" value="ECO:0007669"/>
    <property type="project" value="UniProtKB-SubCell"/>
</dbReference>
<dbReference type="SMART" id="SM01100">
    <property type="entry name" value="CRAL_TRIO_N"/>
    <property type="match status" value="1"/>
</dbReference>
<comment type="subcellular location">
    <subcellularLocation>
        <location evidence="2">Cytoplasm</location>
    </subcellularLocation>
    <subcellularLocation>
        <location evidence="1">Membrane</location>
    </subcellularLocation>
</comment>
<evidence type="ECO:0000256" key="5">
    <source>
        <dbReference type="ARBA" id="ARBA00022490"/>
    </source>
</evidence>
<evidence type="ECO:0000256" key="2">
    <source>
        <dbReference type="ARBA" id="ARBA00004496"/>
    </source>
</evidence>
<dbReference type="Pfam" id="PF25099">
    <property type="entry name" value="GOLD_PATL1_C"/>
    <property type="match status" value="1"/>
</dbReference>
<dbReference type="SUPFAM" id="SSF52087">
    <property type="entry name" value="CRAL/TRIO domain"/>
    <property type="match status" value="1"/>
</dbReference>
<evidence type="ECO:0000256" key="3">
    <source>
        <dbReference type="ARBA" id="ARBA00007155"/>
    </source>
</evidence>
<evidence type="ECO:0000256" key="10">
    <source>
        <dbReference type="SAM" id="MobiDB-lite"/>
    </source>
</evidence>
<sequence>MTVEENTVTEAFVDDVVVVAEAKVDDVVVVAESSEGNKEVVEETVIEKSSSFKEESNVRSDLKENEKKALSELKLKVEEAILGNKIYKKVEEKEAIKEEKVEEKEASPVEGKVEGGNEKEKSSLNVEEKEKLVEGKVEEGDEKEKFSSKVEEKDKPVEGKVEEGEEKEKSSIKEKGKGKLAEGDVEKDRSSTKVEEKEKPIEGGEEKGKSPIKVEEKEKSVEGGEEKEKSPTKIEEKENPIEEIIEVVDKDISLWGVPLLPSKGADCTDVILLKFLRAREFKVNEAYEMLINTLRWRKDFNIESPVDNELAAELSSVAYMDGVDRNGHPICYNICGVFDSEELYQKVFGTEEKRQNFLRWRLQLMEKGIEKLDLKPEGISSLLQINDLKNSPGPSKKEFRSATKQAVALLQDNYPEFVARDIFINVPFWYYAFNAVLSPFFTMRTKSKFVFARPGKVTDTLLKYVPAEEIPIRYGGLKREKDYEFSVEDGSVIELFVKSGSTETIEIPVPEVGTTILWDLTVVGWEVNYKEEFVPNDDASYTIIVQKGKKKGANEEPIRNSYKSKEPGKIVLTIDNPAYKKKRVFYRYKTKTSSS</sequence>
<comment type="caution">
    <text evidence="13">The sequence shown here is derived from an EMBL/GenBank/DDBJ whole genome shotgun (WGS) entry which is preliminary data.</text>
</comment>
<dbReference type="PROSITE" id="PS50191">
    <property type="entry name" value="CRAL_TRIO"/>
    <property type="match status" value="1"/>
</dbReference>
<dbReference type="InterPro" id="IPR036865">
    <property type="entry name" value="CRAL-TRIO_dom_sf"/>
</dbReference>
<dbReference type="SMART" id="SM00516">
    <property type="entry name" value="SEC14"/>
    <property type="match status" value="1"/>
</dbReference>
<dbReference type="AlphaFoldDB" id="A0A7J7NG53"/>
<dbReference type="PANTHER" id="PTHR45932">
    <property type="entry name" value="PATELLIN-1"/>
    <property type="match status" value="1"/>
</dbReference>
<evidence type="ECO:0000259" key="12">
    <source>
        <dbReference type="PROSITE" id="PS50866"/>
    </source>
</evidence>
<evidence type="ECO:0000259" key="11">
    <source>
        <dbReference type="PROSITE" id="PS50191"/>
    </source>
</evidence>
<dbReference type="InterPro" id="IPR011074">
    <property type="entry name" value="CRAL/TRIO_N_dom"/>
</dbReference>
<dbReference type="InterPro" id="IPR036598">
    <property type="entry name" value="GOLD_dom_sf"/>
</dbReference>
<dbReference type="InterPro" id="IPR009038">
    <property type="entry name" value="GOLD_dom"/>
</dbReference>
<dbReference type="Pfam" id="PF00650">
    <property type="entry name" value="CRAL_TRIO"/>
    <property type="match status" value="1"/>
</dbReference>
<keyword evidence="7" id="KW-0446">Lipid-binding</keyword>
<protein>
    <recommendedName>
        <fullName evidence="15">Patellin-4</fullName>
    </recommendedName>
</protein>
<dbReference type="Pfam" id="PF03765">
    <property type="entry name" value="CRAL_TRIO_N"/>
    <property type="match status" value="1"/>
</dbReference>
<dbReference type="GO" id="GO:0051301">
    <property type="term" value="P:cell division"/>
    <property type="evidence" value="ECO:0007669"/>
    <property type="project" value="UniProtKB-KW"/>
</dbReference>
<dbReference type="PRINTS" id="PR00180">
    <property type="entry name" value="CRETINALDHBP"/>
</dbReference>
<dbReference type="Proteomes" id="UP000541444">
    <property type="component" value="Unassembled WGS sequence"/>
</dbReference>
<evidence type="ECO:0000256" key="8">
    <source>
        <dbReference type="ARBA" id="ARBA00023136"/>
    </source>
</evidence>
<feature type="domain" description="CRAL-TRIO" evidence="11">
    <location>
        <begin position="307"/>
        <end position="482"/>
    </location>
</feature>
<keyword evidence="6" id="KW-0132">Cell division</keyword>
<comment type="similarity">
    <text evidence="3">Belongs to the patellin family.</text>
</comment>
<evidence type="ECO:0000313" key="14">
    <source>
        <dbReference type="Proteomes" id="UP000541444"/>
    </source>
</evidence>
<evidence type="ECO:0000313" key="13">
    <source>
        <dbReference type="EMBL" id="KAF6166165.1"/>
    </source>
</evidence>
<dbReference type="CDD" id="cd00170">
    <property type="entry name" value="SEC14"/>
    <property type="match status" value="1"/>
</dbReference>
<dbReference type="GO" id="GO:0008289">
    <property type="term" value="F:lipid binding"/>
    <property type="evidence" value="ECO:0007669"/>
    <property type="project" value="UniProtKB-KW"/>
</dbReference>
<dbReference type="PROSITE" id="PS50866">
    <property type="entry name" value="GOLD"/>
    <property type="match status" value="1"/>
</dbReference>
<evidence type="ECO:0000256" key="9">
    <source>
        <dbReference type="ARBA" id="ARBA00023306"/>
    </source>
</evidence>
<keyword evidence="4" id="KW-0813">Transport</keyword>
<dbReference type="Gene3D" id="3.40.525.10">
    <property type="entry name" value="CRAL-TRIO lipid binding domain"/>
    <property type="match status" value="1"/>
</dbReference>
<dbReference type="SUPFAM" id="SSF101576">
    <property type="entry name" value="Supernatant protein factor (SPF), C-terminal domain"/>
    <property type="match status" value="1"/>
</dbReference>
<dbReference type="OrthoDB" id="75724at2759"/>
<keyword evidence="5" id="KW-0963">Cytoplasm</keyword>
<accession>A0A7J7NG53</accession>
<keyword evidence="14" id="KW-1185">Reference proteome</keyword>
<dbReference type="InterPro" id="IPR056794">
    <property type="entry name" value="PATL1-6_C_GOLD"/>
</dbReference>
<name>A0A7J7NG53_9MAGN</name>
<proteinExistence type="inferred from homology"/>
<evidence type="ECO:0000256" key="4">
    <source>
        <dbReference type="ARBA" id="ARBA00022448"/>
    </source>
</evidence>
<dbReference type="InterPro" id="IPR001251">
    <property type="entry name" value="CRAL-TRIO_dom"/>
</dbReference>